<protein>
    <submittedName>
        <fullName evidence="2">Uncharacterized protein</fullName>
    </submittedName>
</protein>
<sequence length="610" mass="67479">MQQLRIFEACREIVLSKKSQSKNDVLRVNLASSSLEAEAFAEAVLRLDGDILWAPASATNSTVTKFGDEARAVFGPIPDADCANDAQTMPIEVDGNIVELKPNFTRPNHPLEFEHRDASGNVIAWTSGIEKCDKPSLAGNVAYCAPGSRLKRVVKGNVEWLTLCRKSTSNLMVSSNPYWQASNPRFALLGTVGFNRVTGEIIFFDGRKDRSEFDWSRSFVPPGGHSYSDSSGRASAEALYDPTFQIQCHICHDNKSPYVINPHAAQARVGYFDGEQDLRAIAFSLGGYLPERPRTEQMPFRVIGSSYTAVHGADLARAKTVRDPTGSCTACHTLTTQITGQRFAADAVGREPWIAKPKWDKVMELQEEKKKIARIDNRRTDWALRSGAGKIHPWMVPGGGNDLSALQPPISAADWQKLSNCLWDAGEAECGYRPLYTACLAPGSGPQEDGSAPTDLSIEVIPPSSGKTERDHRVRLRWKYLNGYGGVPERDDVRFNVAVRTAAIPLTREPPSPSDYPYLNETDSKKITVLNENVEASDDTMLIKNVSYAGHSRFTDPTPSIVPRDFKLDIPAKCNRRYLVRLAPKRFCFDQNVMAYSATSYLLYADTVCD</sequence>
<gene>
    <name evidence="2" type="ORF">AM571_CH03467</name>
</gene>
<reference evidence="2 3" key="1">
    <citation type="submission" date="2016-09" db="EMBL/GenBank/DDBJ databases">
        <title>The complete genome sequences of Rhizobium gallicum, symbiovars gallicum and phaseoli, symbionts associated to common bean (Phaseolus vulgaris).</title>
        <authorList>
            <person name="Bustos P."/>
            <person name="Santamaria R.I."/>
            <person name="Perez-Carrascal O.M."/>
            <person name="Juarez S."/>
            <person name="Lozano L."/>
            <person name="Martinez-Flores I."/>
            <person name="Martinez-Romero E."/>
            <person name="Cevallos M."/>
            <person name="Romero D."/>
            <person name="Davila G."/>
            <person name="Gonzalez V."/>
        </authorList>
    </citation>
    <scope>NUCLEOTIDE SEQUENCE [LARGE SCALE GENOMIC DNA]</scope>
    <source>
        <strain evidence="2 3">8C-3</strain>
    </source>
</reference>
<dbReference type="Proteomes" id="UP000185109">
    <property type="component" value="Chromosome"/>
</dbReference>
<evidence type="ECO:0000313" key="2">
    <source>
        <dbReference type="EMBL" id="APO76258.1"/>
    </source>
</evidence>
<accession>A0A1L5P7X1</accession>
<evidence type="ECO:0000256" key="1">
    <source>
        <dbReference type="SAM" id="MobiDB-lite"/>
    </source>
</evidence>
<proteinExistence type="predicted"/>
<evidence type="ECO:0000313" key="3">
    <source>
        <dbReference type="Proteomes" id="UP000185109"/>
    </source>
</evidence>
<dbReference type="EMBL" id="CP017241">
    <property type="protein sequence ID" value="APO76258.1"/>
    <property type="molecule type" value="Genomic_DNA"/>
</dbReference>
<name>A0A1L5P7X1_RHIET</name>
<feature type="region of interest" description="Disordered" evidence="1">
    <location>
        <begin position="444"/>
        <end position="467"/>
    </location>
</feature>
<organism evidence="2 3">
    <name type="scientific">Rhizobium etli 8C-3</name>
    <dbReference type="NCBI Taxonomy" id="538025"/>
    <lineage>
        <taxon>Bacteria</taxon>
        <taxon>Pseudomonadati</taxon>
        <taxon>Pseudomonadota</taxon>
        <taxon>Alphaproteobacteria</taxon>
        <taxon>Hyphomicrobiales</taxon>
        <taxon>Rhizobiaceae</taxon>
        <taxon>Rhizobium/Agrobacterium group</taxon>
        <taxon>Rhizobium</taxon>
    </lineage>
</organism>
<dbReference type="AlphaFoldDB" id="A0A1L5P7X1"/>